<keyword evidence="4 6" id="KW-0472">Membrane</keyword>
<proteinExistence type="predicted"/>
<sequence>MAIGTTGPRSVSDATRFTSTTPHAESKGSAPLASSNTSQTATSGRPSPSPLLAGETPEQRVARLRAAHEAAKKAQSSKLDVIIGRSRRFFDTAHKATVLGLIGFTAVAGLLTVYTAADMIMYNKKRKAEFLEAQRKMAADSLEAARLAYMTNKATPEQIAMVEEAMERESGTEGSIFSKLPSVIGAPKPLSAEQQGKQEADSQGVADAAAAAWAGAQEQETQQQQQTQEAPKKAGGIRSWFSSILGREEESEDITQRFGWEGLSEEDDAAGVRESDIVRAIEEKQAKLRAKASQALEREKDRQRNGGPLDRAGIDAEKAPSLSSSKKWWPW</sequence>
<evidence type="ECO:0000313" key="8">
    <source>
        <dbReference type="Proteomes" id="UP001174691"/>
    </source>
</evidence>
<protein>
    <recommendedName>
        <fullName evidence="9">Cytochrome oxidase c assembly-domain-containing protein</fullName>
    </recommendedName>
</protein>
<feature type="compositionally biased region" description="Polar residues" evidence="5">
    <location>
        <begin position="32"/>
        <end position="46"/>
    </location>
</feature>
<feature type="region of interest" description="Disordered" evidence="5">
    <location>
        <begin position="187"/>
        <end position="237"/>
    </location>
</feature>
<dbReference type="EMBL" id="JANBVN010000001">
    <property type="protein sequence ID" value="KAJ9165761.1"/>
    <property type="molecule type" value="Genomic_DNA"/>
</dbReference>
<keyword evidence="2 6" id="KW-0812">Transmembrane</keyword>
<dbReference type="Proteomes" id="UP001174691">
    <property type="component" value="Unassembled WGS sequence"/>
</dbReference>
<comment type="subcellular location">
    <subcellularLocation>
        <location evidence="1">Membrane</location>
        <topology evidence="1">Single-pass membrane protein</topology>
    </subcellularLocation>
</comment>
<feature type="compositionally biased region" description="Polar residues" evidence="5">
    <location>
        <begin position="7"/>
        <end position="23"/>
    </location>
</feature>
<keyword evidence="3 6" id="KW-1133">Transmembrane helix</keyword>
<keyword evidence="8" id="KW-1185">Reference proteome</keyword>
<evidence type="ECO:0000256" key="4">
    <source>
        <dbReference type="ARBA" id="ARBA00023136"/>
    </source>
</evidence>
<accession>A0AA38SKZ0</accession>
<feature type="region of interest" description="Disordered" evidence="5">
    <location>
        <begin position="1"/>
        <end position="54"/>
    </location>
</feature>
<organism evidence="7 8">
    <name type="scientific">Coniochaeta hoffmannii</name>
    <dbReference type="NCBI Taxonomy" id="91930"/>
    <lineage>
        <taxon>Eukaryota</taxon>
        <taxon>Fungi</taxon>
        <taxon>Dikarya</taxon>
        <taxon>Ascomycota</taxon>
        <taxon>Pezizomycotina</taxon>
        <taxon>Sordariomycetes</taxon>
        <taxon>Sordariomycetidae</taxon>
        <taxon>Coniochaetales</taxon>
        <taxon>Coniochaetaceae</taxon>
        <taxon>Coniochaeta</taxon>
    </lineage>
</organism>
<feature type="compositionally biased region" description="Low complexity" evidence="5">
    <location>
        <begin position="320"/>
        <end position="331"/>
    </location>
</feature>
<feature type="compositionally biased region" description="Low complexity" evidence="5">
    <location>
        <begin position="201"/>
        <end position="229"/>
    </location>
</feature>
<gene>
    <name evidence="7" type="ORF">NKR19_g85</name>
</gene>
<comment type="caution">
    <text evidence="7">The sequence shown here is derived from an EMBL/GenBank/DDBJ whole genome shotgun (WGS) entry which is preliminary data.</text>
</comment>
<dbReference type="Pfam" id="PF14880">
    <property type="entry name" value="COX14"/>
    <property type="match status" value="1"/>
</dbReference>
<feature type="transmembrane region" description="Helical" evidence="6">
    <location>
        <begin position="96"/>
        <end position="117"/>
    </location>
</feature>
<dbReference type="InterPro" id="IPR029208">
    <property type="entry name" value="COX14"/>
</dbReference>
<reference evidence="7" key="1">
    <citation type="submission" date="2022-07" db="EMBL/GenBank/DDBJ databases">
        <title>Fungi with potential for degradation of polypropylene.</title>
        <authorList>
            <person name="Gostincar C."/>
        </authorList>
    </citation>
    <scope>NUCLEOTIDE SEQUENCE</scope>
    <source>
        <strain evidence="7">EXF-13287</strain>
    </source>
</reference>
<evidence type="ECO:0000256" key="2">
    <source>
        <dbReference type="ARBA" id="ARBA00022692"/>
    </source>
</evidence>
<evidence type="ECO:0000313" key="7">
    <source>
        <dbReference type="EMBL" id="KAJ9165761.1"/>
    </source>
</evidence>
<feature type="region of interest" description="Disordered" evidence="5">
    <location>
        <begin position="288"/>
        <end position="331"/>
    </location>
</feature>
<evidence type="ECO:0000256" key="5">
    <source>
        <dbReference type="SAM" id="MobiDB-lite"/>
    </source>
</evidence>
<dbReference type="AlphaFoldDB" id="A0AA38SKZ0"/>
<name>A0AA38SKZ0_9PEZI</name>
<dbReference type="GO" id="GO:0016020">
    <property type="term" value="C:membrane"/>
    <property type="evidence" value="ECO:0007669"/>
    <property type="project" value="UniProtKB-SubCell"/>
</dbReference>
<evidence type="ECO:0000256" key="1">
    <source>
        <dbReference type="ARBA" id="ARBA00004167"/>
    </source>
</evidence>
<evidence type="ECO:0000256" key="3">
    <source>
        <dbReference type="ARBA" id="ARBA00022989"/>
    </source>
</evidence>
<evidence type="ECO:0000256" key="6">
    <source>
        <dbReference type="SAM" id="Phobius"/>
    </source>
</evidence>
<evidence type="ECO:0008006" key="9">
    <source>
        <dbReference type="Google" id="ProtNLM"/>
    </source>
</evidence>